<dbReference type="RefSeq" id="WP_087479925.1">
    <property type="nucleotide sequence ID" value="NZ_AP024883.1"/>
</dbReference>
<evidence type="ECO:0000313" key="5">
    <source>
        <dbReference type="Proteomes" id="UP001283366"/>
    </source>
</evidence>
<sequence length="84" mass="9936">MEKEKIRDFVLYLLHRNGDKSDIGDDESLIESKRFDSLDIAELTLFIQDEYNIYISSSDSEVFRKIDTVNLIEKYINEERKATI</sequence>
<name>A0A1Y6ISD0_9VIBR</name>
<dbReference type="InterPro" id="IPR036736">
    <property type="entry name" value="ACP-like_sf"/>
</dbReference>
<dbReference type="EMBL" id="JAWRCO010000001">
    <property type="protein sequence ID" value="MDW6003271.1"/>
    <property type="molecule type" value="Genomic_DNA"/>
</dbReference>
<evidence type="ECO:0000259" key="1">
    <source>
        <dbReference type="PROSITE" id="PS50075"/>
    </source>
</evidence>
<reference evidence="2 5" key="2">
    <citation type="submission" date="2023-11" db="EMBL/GenBank/DDBJ databases">
        <title>Plant-associative lifestyle of Vibrio porteresiae and its evolutionary dynamics.</title>
        <authorList>
            <person name="Rameshkumar N."/>
            <person name="Kirti K."/>
        </authorList>
    </citation>
    <scope>NUCLEOTIDE SEQUENCE [LARGE SCALE GENOMIC DNA]</scope>
    <source>
        <strain evidence="2 5">MSSRF38</strain>
    </source>
</reference>
<dbReference type="Proteomes" id="UP000196125">
    <property type="component" value="Unassembled WGS sequence"/>
</dbReference>
<dbReference type="EMBL" id="FXXI01000001">
    <property type="protein sequence ID" value="SMR99941.1"/>
    <property type="molecule type" value="Genomic_DNA"/>
</dbReference>
<gene>
    <name evidence="2" type="ORF">SBX37_10470</name>
    <name evidence="3" type="ORF">VIM7927_01179</name>
</gene>
<evidence type="ECO:0000313" key="2">
    <source>
        <dbReference type="EMBL" id="MDW6003271.1"/>
    </source>
</evidence>
<dbReference type="InterPro" id="IPR009081">
    <property type="entry name" value="PP-bd_ACP"/>
</dbReference>
<feature type="domain" description="Carrier" evidence="1">
    <location>
        <begin position="1"/>
        <end position="80"/>
    </location>
</feature>
<accession>A0A1Y6ISD0</accession>
<dbReference type="Proteomes" id="UP001283366">
    <property type="component" value="Unassembled WGS sequence"/>
</dbReference>
<dbReference type="OrthoDB" id="5887842at2"/>
<evidence type="ECO:0000313" key="4">
    <source>
        <dbReference type="Proteomes" id="UP000196125"/>
    </source>
</evidence>
<keyword evidence="5" id="KW-1185">Reference proteome</keyword>
<dbReference type="AlphaFoldDB" id="A0A1Y6ISD0"/>
<proteinExistence type="predicted"/>
<evidence type="ECO:0000313" key="3">
    <source>
        <dbReference type="EMBL" id="SMR99941.1"/>
    </source>
</evidence>
<protein>
    <submittedName>
        <fullName evidence="3">Acyl carrier protein</fullName>
    </submittedName>
</protein>
<dbReference type="PROSITE" id="PS50075">
    <property type="entry name" value="CARRIER"/>
    <property type="match status" value="1"/>
</dbReference>
<organism evidence="3 4">
    <name type="scientific">Vibrio mangrovi</name>
    <dbReference type="NCBI Taxonomy" id="474394"/>
    <lineage>
        <taxon>Bacteria</taxon>
        <taxon>Pseudomonadati</taxon>
        <taxon>Pseudomonadota</taxon>
        <taxon>Gammaproteobacteria</taxon>
        <taxon>Vibrionales</taxon>
        <taxon>Vibrionaceae</taxon>
        <taxon>Vibrio</taxon>
    </lineage>
</organism>
<reference evidence="3 4" key="1">
    <citation type="submission" date="2017-05" db="EMBL/GenBank/DDBJ databases">
        <authorList>
            <person name="Song R."/>
            <person name="Chenine A.L."/>
            <person name="Ruprecht R.M."/>
        </authorList>
    </citation>
    <scope>NUCLEOTIDE SEQUENCE [LARGE SCALE GENOMIC DNA]</scope>
    <source>
        <strain evidence="3 4">CECT 7927</strain>
    </source>
</reference>
<dbReference type="Gene3D" id="1.10.1200.10">
    <property type="entry name" value="ACP-like"/>
    <property type="match status" value="1"/>
</dbReference>
<dbReference type="SUPFAM" id="SSF47336">
    <property type="entry name" value="ACP-like"/>
    <property type="match status" value="1"/>
</dbReference>